<dbReference type="AlphaFoldDB" id="A0ABD5YAB6"/>
<keyword evidence="5" id="KW-1185">Reference proteome</keyword>
<reference evidence="4 5" key="1">
    <citation type="journal article" date="2019" name="Int. J. Syst. Evol. Microbiol.">
        <title>The Global Catalogue of Microorganisms (GCM) 10K type strain sequencing project: providing services to taxonomists for standard genome sequencing and annotation.</title>
        <authorList>
            <consortium name="The Broad Institute Genomics Platform"/>
            <consortium name="The Broad Institute Genome Sequencing Center for Infectious Disease"/>
            <person name="Wu L."/>
            <person name="Ma J."/>
        </authorList>
    </citation>
    <scope>NUCLEOTIDE SEQUENCE [LARGE SCALE GENOMIC DNA]</scope>
    <source>
        <strain evidence="4 5">XZYJT29</strain>
    </source>
</reference>
<evidence type="ECO:0000313" key="5">
    <source>
        <dbReference type="Proteomes" id="UP001596432"/>
    </source>
</evidence>
<comment type="caution">
    <text evidence="4">The sequence shown here is derived from an EMBL/GenBank/DDBJ whole genome shotgun (WGS) entry which is preliminary data.</text>
</comment>
<dbReference type="SUPFAM" id="SSF53850">
    <property type="entry name" value="Periplasmic binding protein-like II"/>
    <property type="match status" value="1"/>
</dbReference>
<gene>
    <name evidence="4" type="ORF">ACFQMA_15595</name>
</gene>
<evidence type="ECO:0000256" key="1">
    <source>
        <dbReference type="ARBA" id="ARBA00022729"/>
    </source>
</evidence>
<accession>A0ABD5YAB6</accession>
<dbReference type="Gene3D" id="3.10.105.10">
    <property type="entry name" value="Dipeptide-binding Protein, Domain 3"/>
    <property type="match status" value="1"/>
</dbReference>
<dbReference type="Proteomes" id="UP001596432">
    <property type="component" value="Unassembled WGS sequence"/>
</dbReference>
<dbReference type="InterPro" id="IPR039424">
    <property type="entry name" value="SBP_5"/>
</dbReference>
<name>A0ABD5YAB6_9EURY</name>
<dbReference type="Gene3D" id="3.40.190.10">
    <property type="entry name" value="Periplasmic binding protein-like II"/>
    <property type="match status" value="1"/>
</dbReference>
<dbReference type="EMBL" id="JBHTAS010000001">
    <property type="protein sequence ID" value="MFC7141249.1"/>
    <property type="molecule type" value="Genomic_DNA"/>
</dbReference>
<dbReference type="InterPro" id="IPR000914">
    <property type="entry name" value="SBP_5_dom"/>
</dbReference>
<dbReference type="PANTHER" id="PTHR30290">
    <property type="entry name" value="PERIPLASMIC BINDING COMPONENT OF ABC TRANSPORTER"/>
    <property type="match status" value="1"/>
</dbReference>
<keyword evidence="1" id="KW-0732">Signal</keyword>
<evidence type="ECO:0000256" key="2">
    <source>
        <dbReference type="SAM" id="MobiDB-lite"/>
    </source>
</evidence>
<dbReference type="RefSeq" id="WP_274322335.1">
    <property type="nucleotide sequence ID" value="NZ_CP118158.1"/>
</dbReference>
<feature type="domain" description="Solute-binding protein family 5" evidence="3">
    <location>
        <begin position="123"/>
        <end position="502"/>
    </location>
</feature>
<proteinExistence type="predicted"/>
<dbReference type="GeneID" id="78821558"/>
<feature type="region of interest" description="Disordered" evidence="2">
    <location>
        <begin position="32"/>
        <end position="60"/>
    </location>
</feature>
<protein>
    <submittedName>
        <fullName evidence="4">ABC transporter substrate-binding protein</fullName>
    </submittedName>
</protein>
<feature type="compositionally biased region" description="Gly residues" evidence="2">
    <location>
        <begin position="32"/>
        <end position="52"/>
    </location>
</feature>
<evidence type="ECO:0000259" key="3">
    <source>
        <dbReference type="Pfam" id="PF00496"/>
    </source>
</evidence>
<organism evidence="4 5">
    <name type="scientific">Halosimplex aquaticum</name>
    <dbReference type="NCBI Taxonomy" id="3026162"/>
    <lineage>
        <taxon>Archaea</taxon>
        <taxon>Methanobacteriati</taxon>
        <taxon>Methanobacteriota</taxon>
        <taxon>Stenosarchaea group</taxon>
        <taxon>Halobacteria</taxon>
        <taxon>Halobacteriales</taxon>
        <taxon>Haloarculaceae</taxon>
        <taxon>Halosimplex</taxon>
    </lineage>
</organism>
<sequence>MQDDSGGHDQLSRRAWLSAVMGVGASALAGCSGGGSTPTGNGDGTDPSGGGETSAATATVAKQTAVDEGVQAQDPNFNWVVKSDFNPVEGNFNPQSPNSNSEWFFNRIWGDLTIQANLQGTPIEFMADSFEVADDGSSATLTLGEGYQWWDGTPVRPKDLLTTRTYTNFTQHYQEKHPDNPAEIVQEQPATIRFNYRCPTNPDLALLNQRNSLNFPRYEFYEPWFQRYRDASSESEIESITKEFNEESLSLQTVVDEDYGCGLWKPTDWDTQRIVHEKVEDHPRAGNTNLKQFTIDLLGSNQKITQAISNGEVDAGNVGAISGTSVPNRDMEIVHSVPTGAQIGLKLNKANPHLAKPRVRRALAYAINYEDITTALDSGLGVNAKTVRTQNMTSRQIENNYLPDGTLEKMIDYGSTTDLDKATELMKAAGYTKQGGTWTDDQGRSVNLTHITPPWNKYKFISDYLSNKLGEFGVQTKVQSLSYSGLMNKWQNTFEFDMMTWFQSGLHPAIWYSLGRNGKGWQELRGWGLNMLANPGESADSCEPKPLEIAEGKEVDDRLGQPIRPAYPAEIGTETLDLSQVSETKTLEPFVLNDSMRRTTSREELENLAAEFAWYANWAVPNLELFDEVFTHYGNTQKFVFPNPDQDVYYLRNHWQWMLHGAVDGAGT</sequence>
<dbReference type="PANTHER" id="PTHR30290:SF64">
    <property type="entry name" value="ABC TRANSPORTER PERIPLASMIC BINDING PROTEIN"/>
    <property type="match status" value="1"/>
</dbReference>
<dbReference type="Pfam" id="PF00496">
    <property type="entry name" value="SBP_bac_5"/>
    <property type="match status" value="1"/>
</dbReference>
<evidence type="ECO:0000313" key="4">
    <source>
        <dbReference type="EMBL" id="MFC7141249.1"/>
    </source>
</evidence>